<feature type="compositionally biased region" description="Low complexity" evidence="5">
    <location>
        <begin position="386"/>
        <end position="398"/>
    </location>
</feature>
<evidence type="ECO:0000256" key="5">
    <source>
        <dbReference type="SAM" id="MobiDB-lite"/>
    </source>
</evidence>
<feature type="compositionally biased region" description="Low complexity" evidence="5">
    <location>
        <begin position="470"/>
        <end position="497"/>
    </location>
</feature>
<dbReference type="PANTHER" id="PTHR10270:SF161">
    <property type="entry name" value="SEX-DETERMINING REGION Y PROTEIN"/>
    <property type="match status" value="1"/>
</dbReference>
<evidence type="ECO:0000256" key="3">
    <source>
        <dbReference type="ARBA" id="ARBA00023163"/>
    </source>
</evidence>
<name>M3K247_CANMX</name>
<feature type="compositionally biased region" description="Low complexity" evidence="5">
    <location>
        <begin position="56"/>
        <end position="70"/>
    </location>
</feature>
<keyword evidence="1" id="KW-0805">Transcription regulation</keyword>
<dbReference type="AlphaFoldDB" id="M3K247"/>
<keyword evidence="3" id="KW-0804">Transcription</keyword>
<feature type="region of interest" description="Disordered" evidence="5">
    <location>
        <begin position="105"/>
        <end position="125"/>
    </location>
</feature>
<evidence type="ECO:0000256" key="1">
    <source>
        <dbReference type="ARBA" id="ARBA00023015"/>
    </source>
</evidence>
<comment type="caution">
    <text evidence="7">The sequence shown here is derived from an EMBL/GenBank/DDBJ whole genome shotgun (WGS) entry which is preliminary data.</text>
</comment>
<dbReference type="GO" id="GO:0030154">
    <property type="term" value="P:cell differentiation"/>
    <property type="evidence" value="ECO:0007669"/>
    <property type="project" value="TreeGrafter"/>
</dbReference>
<dbReference type="Pfam" id="PF00505">
    <property type="entry name" value="HMG_box"/>
    <property type="match status" value="1"/>
</dbReference>
<dbReference type="GO" id="GO:0000122">
    <property type="term" value="P:negative regulation of transcription by RNA polymerase II"/>
    <property type="evidence" value="ECO:0007669"/>
    <property type="project" value="TreeGrafter"/>
</dbReference>
<keyword evidence="8" id="KW-1185">Reference proteome</keyword>
<evidence type="ECO:0000256" key="2">
    <source>
        <dbReference type="ARBA" id="ARBA00023125"/>
    </source>
</evidence>
<feature type="region of interest" description="Disordered" evidence="5">
    <location>
        <begin position="209"/>
        <end position="228"/>
    </location>
</feature>
<dbReference type="InterPro" id="IPR036910">
    <property type="entry name" value="HMG_box_dom_sf"/>
</dbReference>
<dbReference type="HOGENOM" id="CLU_032221_0_0_1"/>
<feature type="compositionally biased region" description="Low complexity" evidence="5">
    <location>
        <begin position="338"/>
        <end position="356"/>
    </location>
</feature>
<organism evidence="7 8">
    <name type="scientific">Candida maltosa (strain Xu316)</name>
    <name type="common">Yeast</name>
    <dbReference type="NCBI Taxonomy" id="1245528"/>
    <lineage>
        <taxon>Eukaryota</taxon>
        <taxon>Fungi</taxon>
        <taxon>Dikarya</taxon>
        <taxon>Ascomycota</taxon>
        <taxon>Saccharomycotina</taxon>
        <taxon>Pichiomycetes</taxon>
        <taxon>Debaryomycetaceae</taxon>
        <taxon>Candida/Lodderomyces clade</taxon>
        <taxon>Candida</taxon>
    </lineage>
</organism>
<dbReference type="eggNOG" id="KOG0527">
    <property type="taxonomic scope" value="Eukaryota"/>
</dbReference>
<dbReference type="InterPro" id="IPR050140">
    <property type="entry name" value="SRY-related_HMG-box_TF-like"/>
</dbReference>
<sequence length="510" mass="56996">MSTAIYYSTHNMPTTSNSNTNGSSTNNTNNPDDLTNNHNQINKSHILPSLSQIMPNSNNNNNTNNNNNNNVVLSNDGLNSPNINPYTNANTFYHQPMQQYPLQPQNLQDPTSTTSSSIYGNDEQPNVNIDTANKCICKSKVNKIPRPRNAFILFRQKYHQTVLDEGTIIRTNPEVSRELGRRWRNLSPQEKDHWNNLAEEEKKNHAKKYPGYRYTPRRNGKNKNCPVCKDKPVIKNTTSGSSKSASFSGPSMTASTITSSGLAGIGVNVGGEIQGLPQDQYHQIIKQQQHHQIQAQSVVASMSLNNNANNTNNNGTPITYSANNNAYQSYIISPNPYQQQAQQIQQAQAQQQQQHQYGNPNTSQPNSANSQLHFYEPEKLSPGSLQQQQQQQQGQHHGSVSESVVSLPHPPPQQFYMSGNYSTLPPTNNQLQQQQQQQMPLQHPAGTGNEYINGYDSRFTFNGGIPPPSGQIQQQQPPPQQQQSQQQQQPPNQQSQQHYDGFNGIPQPPQ</sequence>
<dbReference type="Gene3D" id="1.10.30.10">
    <property type="entry name" value="High mobility group box domain"/>
    <property type="match status" value="1"/>
</dbReference>
<dbReference type="PROSITE" id="PS50118">
    <property type="entry name" value="HMG_BOX_2"/>
    <property type="match status" value="1"/>
</dbReference>
<feature type="compositionally biased region" description="Low complexity" evidence="5">
    <location>
        <begin position="423"/>
        <end position="442"/>
    </location>
</feature>
<dbReference type="GO" id="GO:0000978">
    <property type="term" value="F:RNA polymerase II cis-regulatory region sequence-specific DNA binding"/>
    <property type="evidence" value="ECO:0007669"/>
    <property type="project" value="TreeGrafter"/>
</dbReference>
<dbReference type="FunFam" id="1.10.30.10:FF:000041">
    <property type="entry name" value="HMG box family protein"/>
    <property type="match status" value="1"/>
</dbReference>
<feature type="compositionally biased region" description="Low complexity" evidence="5">
    <location>
        <begin position="8"/>
        <end position="39"/>
    </location>
</feature>
<reference evidence="7 8" key="1">
    <citation type="submission" date="2013-02" db="EMBL/GenBank/DDBJ databases">
        <title>Genome sequence of Candida maltosa Xu316, a potential industrial strain for xylitol and ethanol production.</title>
        <authorList>
            <person name="Yu J."/>
            <person name="Wang Q."/>
            <person name="Geng X."/>
            <person name="Bao W."/>
            <person name="He P."/>
            <person name="Cai J."/>
        </authorList>
    </citation>
    <scope>NUCLEOTIDE SEQUENCE [LARGE SCALE GENOMIC DNA]</scope>
    <source>
        <strain evidence="8">Xu316</strain>
    </source>
</reference>
<feature type="domain" description="HMG box" evidence="6">
    <location>
        <begin position="144"/>
        <end position="213"/>
    </location>
</feature>
<dbReference type="GO" id="GO:0005634">
    <property type="term" value="C:nucleus"/>
    <property type="evidence" value="ECO:0007669"/>
    <property type="project" value="UniProtKB-UniRule"/>
</dbReference>
<dbReference type="InterPro" id="IPR009071">
    <property type="entry name" value="HMG_box_dom"/>
</dbReference>
<dbReference type="PANTHER" id="PTHR10270">
    <property type="entry name" value="SOX TRANSCRIPTION FACTOR"/>
    <property type="match status" value="1"/>
</dbReference>
<feature type="compositionally biased region" description="Basic residues" evidence="5">
    <location>
        <begin position="209"/>
        <end position="221"/>
    </location>
</feature>
<dbReference type="Proteomes" id="UP000011777">
    <property type="component" value="Unassembled WGS sequence"/>
</dbReference>
<evidence type="ECO:0000313" key="7">
    <source>
        <dbReference type="EMBL" id="EMG48804.1"/>
    </source>
</evidence>
<feature type="compositionally biased region" description="Polar residues" evidence="5">
    <location>
        <begin position="71"/>
        <end position="87"/>
    </location>
</feature>
<dbReference type="SMART" id="SM00398">
    <property type="entry name" value="HMG"/>
    <property type="match status" value="1"/>
</dbReference>
<feature type="compositionally biased region" description="Polar residues" evidence="5">
    <location>
        <begin position="357"/>
        <end position="372"/>
    </location>
</feature>
<dbReference type="SUPFAM" id="SSF47095">
    <property type="entry name" value="HMG-box"/>
    <property type="match status" value="1"/>
</dbReference>
<accession>M3K247</accession>
<dbReference type="GO" id="GO:0001228">
    <property type="term" value="F:DNA-binding transcription activator activity, RNA polymerase II-specific"/>
    <property type="evidence" value="ECO:0007669"/>
    <property type="project" value="TreeGrafter"/>
</dbReference>
<protein>
    <recommendedName>
        <fullName evidence="6">HMG box domain-containing protein</fullName>
    </recommendedName>
</protein>
<proteinExistence type="predicted"/>
<dbReference type="CDD" id="cd01389">
    <property type="entry name" value="HMG-box_ROX1-like"/>
    <property type="match status" value="1"/>
</dbReference>
<feature type="region of interest" description="Disordered" evidence="5">
    <location>
        <begin position="1"/>
        <end position="87"/>
    </location>
</feature>
<feature type="DNA-binding region" description="HMG box" evidence="4">
    <location>
        <begin position="144"/>
        <end position="213"/>
    </location>
</feature>
<evidence type="ECO:0000313" key="8">
    <source>
        <dbReference type="Proteomes" id="UP000011777"/>
    </source>
</evidence>
<keyword evidence="2 4" id="KW-0238">DNA-binding</keyword>
<dbReference type="OMA" id="KCICKSK"/>
<evidence type="ECO:0000256" key="4">
    <source>
        <dbReference type="PROSITE-ProRule" id="PRU00267"/>
    </source>
</evidence>
<gene>
    <name evidence="7" type="ORF">G210_0578</name>
</gene>
<dbReference type="EMBL" id="AOGT01000971">
    <property type="protein sequence ID" value="EMG48804.1"/>
    <property type="molecule type" value="Genomic_DNA"/>
</dbReference>
<keyword evidence="4" id="KW-0539">Nucleus</keyword>
<feature type="region of interest" description="Disordered" evidence="5">
    <location>
        <begin position="337"/>
        <end position="510"/>
    </location>
</feature>
<evidence type="ECO:0000259" key="6">
    <source>
        <dbReference type="PROSITE" id="PS50118"/>
    </source>
</evidence>
<dbReference type="OrthoDB" id="6247875at2759"/>
<dbReference type="STRING" id="1245528.M3K247"/>